<dbReference type="OrthoDB" id="16851at2759"/>
<dbReference type="AlphaFoldDB" id="D2V9I9"/>
<organism evidence="3">
    <name type="scientific">Naegleria gruberi</name>
    <name type="common">Amoeba</name>
    <dbReference type="NCBI Taxonomy" id="5762"/>
    <lineage>
        <taxon>Eukaryota</taxon>
        <taxon>Discoba</taxon>
        <taxon>Heterolobosea</taxon>
        <taxon>Tetramitia</taxon>
        <taxon>Eutetramitia</taxon>
        <taxon>Vahlkampfiidae</taxon>
        <taxon>Naegleria</taxon>
    </lineage>
</organism>
<dbReference type="EMBL" id="GG738858">
    <property type="protein sequence ID" value="EFC46469.1"/>
    <property type="molecule type" value="Genomic_DNA"/>
</dbReference>
<keyword evidence="3" id="KW-1185">Reference proteome</keyword>
<proteinExistence type="predicted"/>
<evidence type="ECO:0000313" key="3">
    <source>
        <dbReference type="Proteomes" id="UP000006671"/>
    </source>
</evidence>
<dbReference type="Proteomes" id="UP000006671">
    <property type="component" value="Unassembled WGS sequence"/>
</dbReference>
<name>D2V9I9_NAEGR</name>
<dbReference type="VEuPathDB" id="AmoebaDB:NAEGRDRAFT_65459"/>
<evidence type="ECO:0000256" key="1">
    <source>
        <dbReference type="SAM" id="MobiDB-lite"/>
    </source>
</evidence>
<sequence>MSKRKQSEILSFFKSGNQSDASPRSKPVDPTQVKIPSPSSSSLLVNIIDDDDDDHVDAGDEQSLKKVKLDENPILTKLRELDNFKSFNTTKEFEDTFISITDYLFNNTELVVKDKCYRLAEIEYYVTSSNHNDPFSHCHPLQSTRAEWYFHQSLAKTNDNNYRGGNYKGIDFSIGSDKFKGGILIRSLLKSDRKTLVEGPSKCVDEILGHFDCNEIHEFVTQHYRGQKHFDALDTSSVCYLRPIDKPHTDSFIKSARVGLTLKQKTQQKLRVEYIFRPYRHCLRPKDMKKGKHLMTIVLYRDLMRSGEKSVIRKVEAATNSSGLQKYFTTYEEYDELAFEDVESIDASKLGDYSKDLTAQQIYELGGMLKHIF</sequence>
<reference evidence="2 3" key="1">
    <citation type="journal article" date="2010" name="Cell">
        <title>The genome of Naegleria gruberi illuminates early eukaryotic versatility.</title>
        <authorList>
            <person name="Fritz-Laylin L.K."/>
            <person name="Prochnik S.E."/>
            <person name="Ginger M.L."/>
            <person name="Dacks J.B."/>
            <person name="Carpenter M.L."/>
            <person name="Field M.C."/>
            <person name="Kuo A."/>
            <person name="Paredez A."/>
            <person name="Chapman J."/>
            <person name="Pham J."/>
            <person name="Shu S."/>
            <person name="Neupane R."/>
            <person name="Cipriano M."/>
            <person name="Mancuso J."/>
            <person name="Tu H."/>
            <person name="Salamov A."/>
            <person name="Lindquist E."/>
            <person name="Shapiro H."/>
            <person name="Lucas S."/>
            <person name="Grigoriev I.V."/>
            <person name="Cande W.Z."/>
            <person name="Fulton C."/>
            <person name="Rokhsar D.S."/>
            <person name="Dawson S.C."/>
        </authorList>
    </citation>
    <scope>NUCLEOTIDE SEQUENCE [LARGE SCALE GENOMIC DNA]</scope>
    <source>
        <strain evidence="2 3">NEG-M</strain>
    </source>
</reference>
<dbReference type="eggNOG" id="ENOG502S7FA">
    <property type="taxonomic scope" value="Eukaryota"/>
</dbReference>
<dbReference type="STRING" id="5762.D2V9I9"/>
<dbReference type="InParanoid" id="D2V9I9"/>
<dbReference type="RefSeq" id="XP_002679213.1">
    <property type="nucleotide sequence ID" value="XM_002679167.1"/>
</dbReference>
<accession>D2V9I9</accession>
<dbReference type="GeneID" id="8848682"/>
<feature type="region of interest" description="Disordered" evidence="1">
    <location>
        <begin position="12"/>
        <end position="43"/>
    </location>
</feature>
<protein>
    <submittedName>
        <fullName evidence="2">Predicted protein</fullName>
    </submittedName>
</protein>
<dbReference type="KEGG" id="ngr:NAEGRDRAFT_65459"/>
<evidence type="ECO:0000313" key="2">
    <source>
        <dbReference type="EMBL" id="EFC46469.1"/>
    </source>
</evidence>
<gene>
    <name evidence="2" type="ORF">NAEGRDRAFT_65459</name>
</gene>